<gene>
    <name evidence="9" type="ORF">QE152_g4698</name>
</gene>
<protein>
    <recommendedName>
        <fullName evidence="2">protein-tyrosine-phosphatase</fullName>
        <ecNumber evidence="2">3.1.3.48</ecNumber>
    </recommendedName>
</protein>
<feature type="domain" description="Rhodanese" evidence="8">
    <location>
        <begin position="134"/>
        <end position="250"/>
    </location>
</feature>
<dbReference type="InterPro" id="IPR036873">
    <property type="entry name" value="Rhodanese-like_dom_sf"/>
</dbReference>
<dbReference type="GO" id="GO:0043409">
    <property type="term" value="P:negative regulation of MAPK cascade"/>
    <property type="evidence" value="ECO:0007669"/>
    <property type="project" value="TreeGrafter"/>
</dbReference>
<dbReference type="PROSITE" id="PS50206">
    <property type="entry name" value="RHODANESE_3"/>
    <property type="match status" value="1"/>
</dbReference>
<keyword evidence="3" id="KW-0378">Hydrolase</keyword>
<comment type="caution">
    <text evidence="9">The sequence shown here is derived from an EMBL/GenBank/DDBJ whole genome shotgun (WGS) entry which is preliminary data.</text>
</comment>
<dbReference type="PANTHER" id="PTHR10159">
    <property type="entry name" value="DUAL SPECIFICITY PROTEIN PHOSPHATASE"/>
    <property type="match status" value="1"/>
</dbReference>
<dbReference type="Proteomes" id="UP001458880">
    <property type="component" value="Unassembled WGS sequence"/>
</dbReference>
<dbReference type="InterPro" id="IPR000387">
    <property type="entry name" value="Tyr_Pase_dom"/>
</dbReference>
<evidence type="ECO:0000313" key="9">
    <source>
        <dbReference type="EMBL" id="KAK9751903.1"/>
    </source>
</evidence>
<dbReference type="Gene3D" id="3.90.190.10">
    <property type="entry name" value="Protein tyrosine phosphatase superfamily"/>
    <property type="match status" value="1"/>
</dbReference>
<dbReference type="PROSITE" id="PS00383">
    <property type="entry name" value="TYR_PHOSPHATASE_1"/>
    <property type="match status" value="1"/>
</dbReference>
<dbReference type="InterPro" id="IPR001763">
    <property type="entry name" value="Rhodanese-like_dom"/>
</dbReference>
<feature type="compositionally biased region" description="Polar residues" evidence="5">
    <location>
        <begin position="435"/>
        <end position="448"/>
    </location>
</feature>
<evidence type="ECO:0000259" key="6">
    <source>
        <dbReference type="PROSITE" id="PS50054"/>
    </source>
</evidence>
<proteinExistence type="inferred from homology"/>
<evidence type="ECO:0000259" key="8">
    <source>
        <dbReference type="PROSITE" id="PS50206"/>
    </source>
</evidence>
<dbReference type="GO" id="GO:0017017">
    <property type="term" value="F:MAP kinase tyrosine/serine/threonine phosphatase activity"/>
    <property type="evidence" value="ECO:0007669"/>
    <property type="project" value="InterPro"/>
</dbReference>
<dbReference type="InterPro" id="IPR000340">
    <property type="entry name" value="Dual-sp_phosphatase_cat-dom"/>
</dbReference>
<dbReference type="SMART" id="SM00195">
    <property type="entry name" value="DSPc"/>
    <property type="match status" value="1"/>
</dbReference>
<evidence type="ECO:0000256" key="4">
    <source>
        <dbReference type="ARBA" id="ARBA00022912"/>
    </source>
</evidence>
<name>A0AAW1N021_POPJA</name>
<comment type="similarity">
    <text evidence="1">Belongs to the protein-tyrosine phosphatase family. Non-receptor class dual specificity subfamily.</text>
</comment>
<feature type="domain" description="Tyrosine specific protein phosphatases" evidence="7">
    <location>
        <begin position="341"/>
        <end position="399"/>
    </location>
</feature>
<accession>A0AAW1N021</accession>
<organism evidence="9 10">
    <name type="scientific">Popillia japonica</name>
    <name type="common">Japanese beetle</name>
    <dbReference type="NCBI Taxonomy" id="7064"/>
    <lineage>
        <taxon>Eukaryota</taxon>
        <taxon>Metazoa</taxon>
        <taxon>Ecdysozoa</taxon>
        <taxon>Arthropoda</taxon>
        <taxon>Hexapoda</taxon>
        <taxon>Insecta</taxon>
        <taxon>Pterygota</taxon>
        <taxon>Neoptera</taxon>
        <taxon>Endopterygota</taxon>
        <taxon>Coleoptera</taxon>
        <taxon>Polyphaga</taxon>
        <taxon>Scarabaeiformia</taxon>
        <taxon>Scarabaeidae</taxon>
        <taxon>Rutelinae</taxon>
        <taxon>Popillia</taxon>
    </lineage>
</organism>
<dbReference type="InterPro" id="IPR020422">
    <property type="entry name" value="TYR_PHOSPHATASE_DUAL_dom"/>
</dbReference>
<reference evidence="9 10" key="1">
    <citation type="journal article" date="2024" name="BMC Genomics">
        <title>De novo assembly and annotation of Popillia japonica's genome with initial clues to its potential as an invasive pest.</title>
        <authorList>
            <person name="Cucini C."/>
            <person name="Boschi S."/>
            <person name="Funari R."/>
            <person name="Cardaioli E."/>
            <person name="Iannotti N."/>
            <person name="Marturano G."/>
            <person name="Paoli F."/>
            <person name="Bruttini M."/>
            <person name="Carapelli A."/>
            <person name="Frati F."/>
            <person name="Nardi F."/>
        </authorList>
    </citation>
    <scope>NUCLEOTIDE SEQUENCE [LARGE SCALE GENOMIC DNA]</scope>
    <source>
        <strain evidence="9">DMR45628</strain>
    </source>
</reference>
<dbReference type="PRINTS" id="PR01764">
    <property type="entry name" value="MAPKPHPHTASE"/>
</dbReference>
<dbReference type="SUPFAM" id="SSF52799">
    <property type="entry name" value="(Phosphotyrosine protein) phosphatases II"/>
    <property type="match status" value="1"/>
</dbReference>
<dbReference type="InterPro" id="IPR008343">
    <property type="entry name" value="MKP"/>
</dbReference>
<dbReference type="AlphaFoldDB" id="A0AAW1N021"/>
<dbReference type="PROSITE" id="PS50056">
    <property type="entry name" value="TYR_PHOSPHATASE_2"/>
    <property type="match status" value="1"/>
</dbReference>
<dbReference type="SMART" id="SM00450">
    <property type="entry name" value="RHOD"/>
    <property type="match status" value="1"/>
</dbReference>
<evidence type="ECO:0000259" key="7">
    <source>
        <dbReference type="PROSITE" id="PS50056"/>
    </source>
</evidence>
<dbReference type="EMBL" id="JASPKY010000025">
    <property type="protein sequence ID" value="KAK9751903.1"/>
    <property type="molecule type" value="Genomic_DNA"/>
</dbReference>
<sequence>MNLHVPELCIYNRKCLFIYLYLHFVDSKSYSSNSFCDVHYNVMSAVCLEPSVVRSRETLKLPLNRSLSEPGPQQKPLNLFLSPPKRCKLEPTSVSLPTSPCAESVTLQRALTLSKVSTIDPDGLKQRLESARPGPRPFIIVDCRSFISYNISHISGAININCTDRFNRRRLQQGKATLADLATREGKELFKKRSIKEVFVYDDSTMDKDRVTPSHPLLLVLSSLVEDSREPILLLGGHREFHRKHKELCEDTLVSGLPVKGLPSSASCPAIADIDSHPASRVLPFLYLGNSRDAADLTRLQDLRTTWVLNVTSQLPGYHEECGITYKQIPASDSGQQNLKQYFEEAFEFIENARKSGSKVLVHCQAGVSRSATIAIAYIMKYQNYSLVEAYKLVKAARPIISPNLNFMGQLLELEESLRSGDPQRKSPCHPFHWSHQSNDEVSQGCSV</sequence>
<keyword evidence="10" id="KW-1185">Reference proteome</keyword>
<dbReference type="SUPFAM" id="SSF52821">
    <property type="entry name" value="Rhodanese/Cell cycle control phosphatase"/>
    <property type="match status" value="1"/>
</dbReference>
<evidence type="ECO:0000256" key="5">
    <source>
        <dbReference type="SAM" id="MobiDB-lite"/>
    </source>
</evidence>
<evidence type="ECO:0000256" key="1">
    <source>
        <dbReference type="ARBA" id="ARBA00008601"/>
    </source>
</evidence>
<keyword evidence="4" id="KW-0904">Protein phosphatase</keyword>
<dbReference type="PANTHER" id="PTHR10159:SF528">
    <property type="entry name" value="PUCKERED, ISOFORM A"/>
    <property type="match status" value="1"/>
</dbReference>
<evidence type="ECO:0000256" key="2">
    <source>
        <dbReference type="ARBA" id="ARBA00013064"/>
    </source>
</evidence>
<evidence type="ECO:0000256" key="3">
    <source>
        <dbReference type="ARBA" id="ARBA00022801"/>
    </source>
</evidence>
<dbReference type="GO" id="GO:0033550">
    <property type="term" value="F:MAP kinase tyrosine phosphatase activity"/>
    <property type="evidence" value="ECO:0007669"/>
    <property type="project" value="TreeGrafter"/>
</dbReference>
<dbReference type="InterPro" id="IPR016130">
    <property type="entry name" value="Tyr_Pase_AS"/>
</dbReference>
<dbReference type="EC" id="3.1.3.48" evidence="2"/>
<dbReference type="CDD" id="cd01446">
    <property type="entry name" value="DSP_MapKP"/>
    <property type="match status" value="1"/>
</dbReference>
<dbReference type="Gene3D" id="3.40.250.10">
    <property type="entry name" value="Rhodanese-like domain"/>
    <property type="match status" value="1"/>
</dbReference>
<dbReference type="GO" id="GO:0008330">
    <property type="term" value="F:protein tyrosine/threonine phosphatase activity"/>
    <property type="evidence" value="ECO:0007669"/>
    <property type="project" value="TreeGrafter"/>
</dbReference>
<dbReference type="Pfam" id="PF00782">
    <property type="entry name" value="DSPc"/>
    <property type="match status" value="1"/>
</dbReference>
<feature type="region of interest" description="Disordered" evidence="5">
    <location>
        <begin position="420"/>
        <end position="448"/>
    </location>
</feature>
<dbReference type="PROSITE" id="PS50054">
    <property type="entry name" value="TYR_PHOSPHATASE_DUAL"/>
    <property type="match status" value="1"/>
</dbReference>
<feature type="domain" description="Tyrosine-protein phosphatase" evidence="6">
    <location>
        <begin position="277"/>
        <end position="420"/>
    </location>
</feature>
<evidence type="ECO:0000313" key="10">
    <source>
        <dbReference type="Proteomes" id="UP001458880"/>
    </source>
</evidence>
<dbReference type="InterPro" id="IPR029021">
    <property type="entry name" value="Prot-tyrosine_phosphatase-like"/>
</dbReference>
<dbReference type="FunFam" id="3.90.190.10:FF:000028">
    <property type="entry name" value="Dual specificity phosphatase 10"/>
    <property type="match status" value="1"/>
</dbReference>
<dbReference type="Pfam" id="PF00581">
    <property type="entry name" value="Rhodanese"/>
    <property type="match status" value="1"/>
</dbReference>
<dbReference type="GO" id="GO:0005829">
    <property type="term" value="C:cytosol"/>
    <property type="evidence" value="ECO:0007669"/>
    <property type="project" value="TreeGrafter"/>
</dbReference>